<evidence type="ECO:0000259" key="2">
    <source>
        <dbReference type="Pfam" id="PF01575"/>
    </source>
</evidence>
<feature type="domain" description="MaoC-like" evidence="2">
    <location>
        <begin position="168"/>
        <end position="282"/>
    </location>
</feature>
<dbReference type="CDD" id="cd03448">
    <property type="entry name" value="HDE_HSD"/>
    <property type="match status" value="1"/>
</dbReference>
<feature type="region of interest" description="Disordered" evidence="1">
    <location>
        <begin position="151"/>
        <end position="172"/>
    </location>
</feature>
<dbReference type="InterPro" id="IPR054357">
    <property type="entry name" value="MFE-2_N"/>
</dbReference>
<dbReference type="Pfam" id="PF01575">
    <property type="entry name" value="MaoC_dehydratas"/>
    <property type="match status" value="1"/>
</dbReference>
<dbReference type="InterPro" id="IPR029069">
    <property type="entry name" value="HotDog_dom_sf"/>
</dbReference>
<organism evidence="4 5">
    <name type="scientific">Undibacter mobilis</name>
    <dbReference type="NCBI Taxonomy" id="2292256"/>
    <lineage>
        <taxon>Bacteria</taxon>
        <taxon>Pseudomonadati</taxon>
        <taxon>Pseudomonadota</taxon>
        <taxon>Alphaproteobacteria</taxon>
        <taxon>Hyphomicrobiales</taxon>
        <taxon>Nitrobacteraceae</taxon>
        <taxon>Undibacter</taxon>
    </lineage>
</organism>
<dbReference type="GO" id="GO:0044594">
    <property type="term" value="F:17-beta-hydroxysteroid dehydrogenase (NAD+) activity"/>
    <property type="evidence" value="ECO:0007669"/>
    <property type="project" value="TreeGrafter"/>
</dbReference>
<evidence type="ECO:0000256" key="1">
    <source>
        <dbReference type="SAM" id="MobiDB-lite"/>
    </source>
</evidence>
<dbReference type="Pfam" id="PF22622">
    <property type="entry name" value="MFE-2_hydrat-2_N"/>
    <property type="match status" value="1"/>
</dbReference>
<dbReference type="GO" id="GO:0004300">
    <property type="term" value="F:enoyl-CoA hydratase activity"/>
    <property type="evidence" value="ECO:0007669"/>
    <property type="project" value="TreeGrafter"/>
</dbReference>
<proteinExistence type="predicted"/>
<dbReference type="GO" id="GO:0003857">
    <property type="term" value="F:(3S)-3-hydroxyacyl-CoA dehydrogenase (NAD+) activity"/>
    <property type="evidence" value="ECO:0007669"/>
    <property type="project" value="TreeGrafter"/>
</dbReference>
<sequence>MPLNAEKLLAAQLPAVEHAYGPKDCILYALGVGLGYDPTSEDELAFVYEKNLKVLPTFPVVLGLDYSWMLRPEFGLTWSHIVHGEETIVLHAPIPSHGTVIGQERVVDVIDKGEGKGALLYHDRTVVDKATGTLLATLKQTTFCRADGGFSDNSGSVRRDTPAPHPIPDRAPDLVCDLPTRPEMALLYRLSGDSNPLHAEPTFAREAGFPRPILHGLATMGVVGHALLKTVGDYDPARLSTMAVRFSAPVFPGETIRTEIWRDGSVVAFRARVKERDVIAINNGRAEIKE</sequence>
<evidence type="ECO:0000313" key="4">
    <source>
        <dbReference type="EMBL" id="RDV03860.1"/>
    </source>
</evidence>
<dbReference type="EMBL" id="QRGO01000001">
    <property type="protein sequence ID" value="RDV03860.1"/>
    <property type="molecule type" value="Genomic_DNA"/>
</dbReference>
<reference evidence="5" key="1">
    <citation type="submission" date="2018-08" db="EMBL/GenBank/DDBJ databases">
        <authorList>
            <person name="Kim S.-J."/>
            <person name="Jung G.-Y."/>
        </authorList>
    </citation>
    <scope>NUCLEOTIDE SEQUENCE [LARGE SCALE GENOMIC DNA]</scope>
    <source>
        <strain evidence="5">GY_H</strain>
    </source>
</reference>
<dbReference type="PANTHER" id="PTHR13078:SF56">
    <property type="entry name" value="PEROXISOMAL MULTIFUNCTIONAL ENZYME TYPE 2"/>
    <property type="match status" value="1"/>
</dbReference>
<dbReference type="PANTHER" id="PTHR13078">
    <property type="entry name" value="PEROXISOMAL MULTIFUNCTIONAL ENZYME TYPE 2-RELATED"/>
    <property type="match status" value="1"/>
</dbReference>
<evidence type="ECO:0000259" key="3">
    <source>
        <dbReference type="Pfam" id="PF22622"/>
    </source>
</evidence>
<evidence type="ECO:0000313" key="5">
    <source>
        <dbReference type="Proteomes" id="UP000263993"/>
    </source>
</evidence>
<dbReference type="InterPro" id="IPR002539">
    <property type="entry name" value="MaoC-like_dom"/>
</dbReference>
<protein>
    <submittedName>
        <fullName evidence="4">3-alpha,7-alpha, 12-alpha-trihydroxy-5-beta-cholest-24-enoyl-CoA hydratase</fullName>
    </submittedName>
</protein>
<gene>
    <name evidence="4" type="ORF">DXH78_04225</name>
</gene>
<feature type="compositionally biased region" description="Basic and acidic residues" evidence="1">
    <location>
        <begin position="157"/>
        <end position="172"/>
    </location>
</feature>
<comment type="caution">
    <text evidence="4">The sequence shown here is derived from an EMBL/GenBank/DDBJ whole genome shotgun (WGS) entry which is preliminary data.</text>
</comment>
<name>A0A371B8G6_9BRAD</name>
<feature type="domain" description="Peroxisomal multifunctional enzyme type 2-like N-terminal" evidence="3">
    <location>
        <begin position="19"/>
        <end position="145"/>
    </location>
</feature>
<dbReference type="Proteomes" id="UP000263993">
    <property type="component" value="Unassembled WGS sequence"/>
</dbReference>
<dbReference type="GO" id="GO:0006635">
    <property type="term" value="P:fatty acid beta-oxidation"/>
    <property type="evidence" value="ECO:0007669"/>
    <property type="project" value="TreeGrafter"/>
</dbReference>
<dbReference type="Gene3D" id="3.10.129.10">
    <property type="entry name" value="Hotdog Thioesterase"/>
    <property type="match status" value="1"/>
</dbReference>
<dbReference type="AlphaFoldDB" id="A0A371B8G6"/>
<dbReference type="SUPFAM" id="SSF54637">
    <property type="entry name" value="Thioesterase/thiol ester dehydrase-isomerase"/>
    <property type="match status" value="2"/>
</dbReference>
<keyword evidence="5" id="KW-1185">Reference proteome</keyword>
<dbReference type="RefSeq" id="WP_115515886.1">
    <property type="nucleotide sequence ID" value="NZ_QRGO01000001.1"/>
</dbReference>
<accession>A0A371B8G6</accession>
<dbReference type="OrthoDB" id="5522043at2"/>